<organism evidence="1 2">
    <name type="scientific">Chlorocebus sabaeus</name>
    <name type="common">Green monkey</name>
    <name type="synonym">Simia sabaea</name>
    <dbReference type="NCBI Taxonomy" id="60711"/>
    <lineage>
        <taxon>Eukaryota</taxon>
        <taxon>Metazoa</taxon>
        <taxon>Chordata</taxon>
        <taxon>Craniata</taxon>
        <taxon>Vertebrata</taxon>
        <taxon>Euteleostomi</taxon>
        <taxon>Mammalia</taxon>
        <taxon>Eutheria</taxon>
        <taxon>Euarchontoglires</taxon>
        <taxon>Primates</taxon>
        <taxon>Haplorrhini</taxon>
        <taxon>Catarrhini</taxon>
        <taxon>Cercopithecidae</taxon>
        <taxon>Cercopithecinae</taxon>
        <taxon>Chlorocebus</taxon>
    </lineage>
</organism>
<evidence type="ECO:0000313" key="2">
    <source>
        <dbReference type="Proteomes" id="UP000029965"/>
    </source>
</evidence>
<accession>A0A0D9SC81</accession>
<keyword evidence="2" id="KW-1185">Reference proteome</keyword>
<proteinExistence type="predicted"/>
<reference evidence="1" key="2">
    <citation type="submission" date="2025-08" db="UniProtKB">
        <authorList>
            <consortium name="Ensembl"/>
        </authorList>
    </citation>
    <scope>IDENTIFICATION</scope>
</reference>
<dbReference type="Ensembl" id="ENSCSAT00000019043.1">
    <property type="protein sequence ID" value="ENSCSAP00000018470.1"/>
    <property type="gene ID" value="ENSCSAG00000018953.1"/>
</dbReference>
<dbReference type="AlphaFoldDB" id="A0A0D9SC81"/>
<dbReference type="Proteomes" id="UP000029965">
    <property type="component" value="Chromosome 1"/>
</dbReference>
<dbReference type="EMBL" id="AQIB01077065">
    <property type="status" value="NOT_ANNOTATED_CDS"/>
    <property type="molecule type" value="Genomic_DNA"/>
</dbReference>
<name>A0A0D9SC81_CHLSB</name>
<reference evidence="1 2" key="1">
    <citation type="submission" date="2014-03" db="EMBL/GenBank/DDBJ databases">
        <authorList>
            <person name="Warren W."/>
            <person name="Wilson R.K."/>
        </authorList>
    </citation>
    <scope>NUCLEOTIDE SEQUENCE</scope>
</reference>
<evidence type="ECO:0000313" key="1">
    <source>
        <dbReference type="Ensembl" id="ENSCSAP00000018470.1"/>
    </source>
</evidence>
<reference evidence="1" key="3">
    <citation type="submission" date="2025-09" db="UniProtKB">
        <authorList>
            <consortium name="Ensembl"/>
        </authorList>
    </citation>
    <scope>IDENTIFICATION</scope>
</reference>
<sequence length="125" mass="14502">RSHSCRQWGVAQNRLCWEAGAGAGAALRAGGGPSTPWRRARPISWERNVRPLARSTHNLSARWMKGLRVSECQEYETRTWQDILLPTILKAYSVMGEWFQFDKLRFLERLCSRNTGRQVAADWRR</sequence>
<protein>
    <submittedName>
        <fullName evidence="1">Uncharacterized protein</fullName>
    </submittedName>
</protein>
<dbReference type="eggNOG" id="ENOG502TE8P">
    <property type="taxonomic scope" value="Eukaryota"/>
</dbReference>